<dbReference type="Proteomes" id="UP001642464">
    <property type="component" value="Unassembled WGS sequence"/>
</dbReference>
<keyword evidence="3" id="KW-1185">Reference proteome</keyword>
<reference evidence="2 3" key="1">
    <citation type="submission" date="2024-02" db="EMBL/GenBank/DDBJ databases">
        <authorList>
            <person name="Chen Y."/>
            <person name="Shah S."/>
            <person name="Dougan E. K."/>
            <person name="Thang M."/>
            <person name="Chan C."/>
        </authorList>
    </citation>
    <scope>NUCLEOTIDE SEQUENCE [LARGE SCALE GENOMIC DNA]</scope>
</reference>
<evidence type="ECO:0000313" key="3">
    <source>
        <dbReference type="Proteomes" id="UP001642464"/>
    </source>
</evidence>
<protein>
    <submittedName>
        <fullName evidence="2">Translocation protein SEC63-like</fullName>
    </submittedName>
</protein>
<accession>A0ABP0S4W9</accession>
<name>A0ABP0S4W9_9DINO</name>
<dbReference type="EMBL" id="CAXAMM010042906">
    <property type="protein sequence ID" value="CAK9107389.1"/>
    <property type="molecule type" value="Genomic_DNA"/>
</dbReference>
<organism evidence="2 3">
    <name type="scientific">Durusdinium trenchii</name>
    <dbReference type="NCBI Taxonomy" id="1381693"/>
    <lineage>
        <taxon>Eukaryota</taxon>
        <taxon>Sar</taxon>
        <taxon>Alveolata</taxon>
        <taxon>Dinophyceae</taxon>
        <taxon>Suessiales</taxon>
        <taxon>Symbiodiniaceae</taxon>
        <taxon>Durusdinium</taxon>
    </lineage>
</organism>
<sequence length="180" mass="20714">MAGWDRGAPSQVVQNSLQSRLDAKDAPKWVCECGQANLSSWSHCTKCSKPPRQDRELRMQARAIQGLGRGGGYFERTVTESRGKEDLQRVKGGLDIYGRTRTKSGGSDSCSPTRTQQHEEKHEEKRDSKADRQKAALERLRMPKKKRDELSPPRTRIYREKSSRSRSIERRRESRTWRGN</sequence>
<comment type="caution">
    <text evidence="2">The sequence shown here is derived from an EMBL/GenBank/DDBJ whole genome shotgun (WGS) entry which is preliminary data.</text>
</comment>
<feature type="compositionally biased region" description="Basic and acidic residues" evidence="1">
    <location>
        <begin position="77"/>
        <end position="89"/>
    </location>
</feature>
<feature type="compositionally biased region" description="Basic and acidic residues" evidence="1">
    <location>
        <begin position="116"/>
        <end position="180"/>
    </location>
</feature>
<proteinExistence type="predicted"/>
<feature type="region of interest" description="Disordered" evidence="1">
    <location>
        <begin position="68"/>
        <end position="180"/>
    </location>
</feature>
<feature type="compositionally biased region" description="Polar residues" evidence="1">
    <location>
        <begin position="103"/>
        <end position="115"/>
    </location>
</feature>
<evidence type="ECO:0000256" key="1">
    <source>
        <dbReference type="SAM" id="MobiDB-lite"/>
    </source>
</evidence>
<evidence type="ECO:0000313" key="2">
    <source>
        <dbReference type="EMBL" id="CAK9107389.1"/>
    </source>
</evidence>
<gene>
    <name evidence="2" type="ORF">SCF082_LOCUS49986</name>
</gene>